<comment type="caution">
    <text evidence="1">The sequence shown here is derived from an EMBL/GenBank/DDBJ whole genome shotgun (WGS) entry which is preliminary data.</text>
</comment>
<dbReference type="AlphaFoldDB" id="A0A1R3J5A9"/>
<sequence>MGENRTLFIDAPKLKRLGFRCEGYYRGKVVIDAPDLRTFHYCALITPSVCSFDVDLASIDDAYFNMCIYEDEEDPKCREYVVHWINTLEKFRNAKSLTLSWGTIKVLAMFPSLLDENRVSFANLKQLKIDLQYWLLNEVKVPGCVLNFFLNSSTRLEFVCEGTIVQYETNCIDTFTIYGNFLQRIDDRVFLITSFEYMIAIR</sequence>
<protein>
    <submittedName>
        <fullName evidence="1">F-box family protein</fullName>
    </submittedName>
</protein>
<reference evidence="2" key="1">
    <citation type="submission" date="2013-09" db="EMBL/GenBank/DDBJ databases">
        <title>Corchorus olitorius genome sequencing.</title>
        <authorList>
            <person name="Alam M."/>
            <person name="Haque M.S."/>
            <person name="Islam M.S."/>
            <person name="Emdad E.M."/>
            <person name="Islam M.M."/>
            <person name="Ahmed B."/>
            <person name="Halim A."/>
            <person name="Hossen Q.M.M."/>
            <person name="Hossain M.Z."/>
            <person name="Ahmed R."/>
            <person name="Khan M.M."/>
            <person name="Islam R."/>
            <person name="Rashid M.M."/>
            <person name="Khan S.A."/>
            <person name="Rahman M.S."/>
            <person name="Alam M."/>
            <person name="Yahiya A.S."/>
            <person name="Khan M.S."/>
            <person name="Azam M.S."/>
            <person name="Haque T."/>
            <person name="Lashkar M.Z.H."/>
            <person name="Akhand A.I."/>
            <person name="Morshed G."/>
            <person name="Roy S."/>
            <person name="Uddin K.S."/>
            <person name="Rabeya T."/>
            <person name="Hossain A.S."/>
            <person name="Chowdhury A."/>
            <person name="Snigdha A.R."/>
            <person name="Mortoza M.S."/>
            <person name="Matin S.A."/>
            <person name="Hoque S.M.E."/>
            <person name="Islam M.K."/>
            <person name="Roy D.K."/>
            <person name="Haider R."/>
            <person name="Moosa M.M."/>
            <person name="Elias S.M."/>
            <person name="Hasan A.M."/>
            <person name="Jahan S."/>
            <person name="Shafiuddin M."/>
            <person name="Mahmood N."/>
            <person name="Shommy N.S."/>
        </authorList>
    </citation>
    <scope>NUCLEOTIDE SEQUENCE [LARGE SCALE GENOMIC DNA]</scope>
    <source>
        <strain evidence="2">cv. O-4</strain>
    </source>
</reference>
<dbReference type="InterPro" id="IPR050232">
    <property type="entry name" value="FBL13/AtMIF1-like"/>
</dbReference>
<name>A0A1R3J5A9_9ROSI</name>
<evidence type="ECO:0000313" key="2">
    <source>
        <dbReference type="Proteomes" id="UP000187203"/>
    </source>
</evidence>
<accession>A0A1R3J5A9</accession>
<proteinExistence type="predicted"/>
<dbReference type="PANTHER" id="PTHR31900">
    <property type="entry name" value="F-BOX/RNI SUPERFAMILY PROTEIN-RELATED"/>
    <property type="match status" value="1"/>
</dbReference>
<gene>
    <name evidence="1" type="ORF">COLO4_19431</name>
</gene>
<keyword evidence="2" id="KW-1185">Reference proteome</keyword>
<dbReference type="Proteomes" id="UP000187203">
    <property type="component" value="Unassembled WGS sequence"/>
</dbReference>
<dbReference type="EMBL" id="AWUE01016628">
    <property type="protein sequence ID" value="OMO90029.1"/>
    <property type="molecule type" value="Genomic_DNA"/>
</dbReference>
<evidence type="ECO:0000313" key="1">
    <source>
        <dbReference type="EMBL" id="OMO90029.1"/>
    </source>
</evidence>
<organism evidence="1 2">
    <name type="scientific">Corchorus olitorius</name>
    <dbReference type="NCBI Taxonomy" id="93759"/>
    <lineage>
        <taxon>Eukaryota</taxon>
        <taxon>Viridiplantae</taxon>
        <taxon>Streptophyta</taxon>
        <taxon>Embryophyta</taxon>
        <taxon>Tracheophyta</taxon>
        <taxon>Spermatophyta</taxon>
        <taxon>Magnoliopsida</taxon>
        <taxon>eudicotyledons</taxon>
        <taxon>Gunneridae</taxon>
        <taxon>Pentapetalae</taxon>
        <taxon>rosids</taxon>
        <taxon>malvids</taxon>
        <taxon>Malvales</taxon>
        <taxon>Malvaceae</taxon>
        <taxon>Grewioideae</taxon>
        <taxon>Apeibeae</taxon>
        <taxon>Corchorus</taxon>
    </lineage>
</organism>
<dbReference type="PANTHER" id="PTHR31900:SF34">
    <property type="entry name" value="EMB|CAB62440.1-RELATED"/>
    <property type="match status" value="1"/>
</dbReference>